<keyword evidence="8 11" id="KW-0479">Metal-binding</keyword>
<dbReference type="Proteomes" id="UP000509594">
    <property type="component" value="Chromosome"/>
</dbReference>
<dbReference type="GO" id="GO:0008987">
    <property type="term" value="F:quinolinate synthetase A activity"/>
    <property type="evidence" value="ECO:0007669"/>
    <property type="project" value="UniProtKB-UniRule"/>
</dbReference>
<dbReference type="EC" id="2.5.1.72" evidence="3 11"/>
<dbReference type="GeneID" id="55820686"/>
<reference evidence="12 13" key="1">
    <citation type="submission" date="2020-06" db="EMBL/GenBank/DDBJ databases">
        <title>Methanolobus halotolerans sp. nov., isolated from a saline lake Tus in Siberia.</title>
        <authorList>
            <person name="Shen Y."/>
            <person name="Chen S.-C."/>
            <person name="Lai M.-C."/>
            <person name="Huang H.-H."/>
            <person name="Chiu H.-H."/>
            <person name="Tang S.-L."/>
            <person name="Rogozin D.Y."/>
            <person name="Degermendzhy A.G."/>
        </authorList>
    </citation>
    <scope>NUCLEOTIDE SEQUENCE [LARGE SCALE GENOMIC DNA]</scope>
    <source>
        <strain evidence="12 13">DSM 21339</strain>
    </source>
</reference>
<protein>
    <recommendedName>
        <fullName evidence="3 11">Quinolinate synthase</fullName>
        <ecNumber evidence="3 11">2.5.1.72</ecNumber>
    </recommendedName>
</protein>
<feature type="binding site" evidence="11">
    <location>
        <position position="267"/>
    </location>
    <ligand>
        <name>[4Fe-4S] cluster</name>
        <dbReference type="ChEBI" id="CHEBI:49883"/>
    </ligand>
</feature>
<dbReference type="FunFam" id="3.40.50.10800:FF:000001">
    <property type="entry name" value="Quinolinate synthase A"/>
    <property type="match status" value="1"/>
</dbReference>
<dbReference type="NCBIfam" id="NF006878">
    <property type="entry name" value="PRK09375.1-2"/>
    <property type="match status" value="1"/>
</dbReference>
<keyword evidence="7 11" id="KW-0808">Transferase</keyword>
<comment type="function">
    <text evidence="11">Catalyzes the condensation of iminoaspartate with dihydroxyacetone phosphate to form quinolinate.</text>
</comment>
<keyword evidence="13" id="KW-1185">Reference proteome</keyword>
<keyword evidence="4 11" id="KW-0004">4Fe-4S</keyword>
<dbReference type="Gene3D" id="3.40.50.10800">
    <property type="entry name" value="NadA-like"/>
    <property type="match status" value="3"/>
</dbReference>
<keyword evidence="6 11" id="KW-0662">Pyridine nucleotide biosynthesis</keyword>
<evidence type="ECO:0000256" key="5">
    <source>
        <dbReference type="ARBA" id="ARBA00022490"/>
    </source>
</evidence>
<dbReference type="NCBIfam" id="TIGR00550">
    <property type="entry name" value="nadA"/>
    <property type="match status" value="1"/>
</dbReference>
<dbReference type="AlphaFoldDB" id="A0A7D5E5S8"/>
<accession>A0A7D5E5S8</accession>
<proteinExistence type="inferred from homology"/>
<sequence>MNVISKENPDPVSLKEEIERLKQERDAIILAHNYQIPEVQDIADFIGDSLELARKAATLDNDVIVFCGVDFMAETAAILSPDKTVLLPAAEANCPMADMITAGELRVLKERFPDAAVVCYVNTTAEVKAESDICCTSSNAVKVVESLEEDRVIFVPDRNLGSYVARFTDKEILPWEGFCFVHDRITTLDVEEARRQHPDAEVLVHPECRAEVIDLADEVYSTSGMIKHVCTGPGKEYIIGTEIGILHRMKKDCPDKECYPLSPQAICTTMKKTDLSRVYNSLESLTPRIVVPEETADRARKAITRMLEVR</sequence>
<keyword evidence="10 11" id="KW-0411">Iron-sulfur</keyword>
<comment type="subcellular location">
    <subcellularLocation>
        <location evidence="1 11">Cytoplasm</location>
    </subcellularLocation>
</comment>
<evidence type="ECO:0000256" key="4">
    <source>
        <dbReference type="ARBA" id="ARBA00022485"/>
    </source>
</evidence>
<evidence type="ECO:0000256" key="8">
    <source>
        <dbReference type="ARBA" id="ARBA00022723"/>
    </source>
</evidence>
<dbReference type="PANTHER" id="PTHR30573:SF0">
    <property type="entry name" value="QUINOLINATE SYNTHASE, CHLOROPLASTIC"/>
    <property type="match status" value="1"/>
</dbReference>
<dbReference type="NCBIfam" id="NF006879">
    <property type="entry name" value="PRK09375.1-4"/>
    <property type="match status" value="1"/>
</dbReference>
<feature type="binding site" evidence="11">
    <location>
        <position position="137"/>
    </location>
    <ligand>
        <name>iminosuccinate</name>
        <dbReference type="ChEBI" id="CHEBI:77875"/>
    </ligand>
</feature>
<organism evidence="12 13">
    <name type="scientific">Methanolobus zinderi</name>
    <dbReference type="NCBI Taxonomy" id="536044"/>
    <lineage>
        <taxon>Archaea</taxon>
        <taxon>Methanobacteriati</taxon>
        <taxon>Methanobacteriota</taxon>
        <taxon>Stenosarchaea group</taxon>
        <taxon>Methanomicrobia</taxon>
        <taxon>Methanosarcinales</taxon>
        <taxon>Methanosarcinaceae</taxon>
        <taxon>Methanolobus</taxon>
    </lineage>
</organism>
<evidence type="ECO:0000256" key="2">
    <source>
        <dbReference type="ARBA" id="ARBA00005065"/>
    </source>
</evidence>
<dbReference type="UniPathway" id="UPA00253">
    <property type="reaction ID" value="UER00327"/>
</dbReference>
<dbReference type="GO" id="GO:0005737">
    <property type="term" value="C:cytoplasm"/>
    <property type="evidence" value="ECO:0007669"/>
    <property type="project" value="UniProtKB-SubCell"/>
</dbReference>
<comment type="cofactor">
    <cofactor evidence="11">
        <name>[4Fe-4S] cluster</name>
        <dbReference type="ChEBI" id="CHEBI:49883"/>
    </cofactor>
    <text evidence="11">Binds 1 [4Fe-4S] cluster per subunit.</text>
</comment>
<evidence type="ECO:0000313" key="12">
    <source>
        <dbReference type="EMBL" id="QLC49372.1"/>
    </source>
</evidence>
<dbReference type="PANTHER" id="PTHR30573">
    <property type="entry name" value="QUINOLINATE SYNTHETASE A"/>
    <property type="match status" value="1"/>
</dbReference>
<feature type="binding site" evidence="11">
    <location>
        <position position="94"/>
    </location>
    <ligand>
        <name>[4Fe-4S] cluster</name>
        <dbReference type="ChEBI" id="CHEBI:49883"/>
    </ligand>
</feature>
<name>A0A7D5E5S8_9EURY</name>
<dbReference type="InterPro" id="IPR023066">
    <property type="entry name" value="Quinolinate_synth_type2"/>
</dbReference>
<evidence type="ECO:0000256" key="1">
    <source>
        <dbReference type="ARBA" id="ARBA00004496"/>
    </source>
</evidence>
<dbReference type="EMBL" id="CP058215">
    <property type="protein sequence ID" value="QLC49372.1"/>
    <property type="molecule type" value="Genomic_DNA"/>
</dbReference>
<evidence type="ECO:0000256" key="7">
    <source>
        <dbReference type="ARBA" id="ARBA00022679"/>
    </source>
</evidence>
<feature type="binding site" evidence="11">
    <location>
        <position position="32"/>
    </location>
    <ligand>
        <name>iminosuccinate</name>
        <dbReference type="ChEBI" id="CHEBI:77875"/>
    </ligand>
</feature>
<comment type="catalytic activity">
    <reaction evidence="11">
        <text>iminosuccinate + dihydroxyacetone phosphate = quinolinate + phosphate + 2 H2O + H(+)</text>
        <dbReference type="Rhea" id="RHEA:25888"/>
        <dbReference type="ChEBI" id="CHEBI:15377"/>
        <dbReference type="ChEBI" id="CHEBI:15378"/>
        <dbReference type="ChEBI" id="CHEBI:29959"/>
        <dbReference type="ChEBI" id="CHEBI:43474"/>
        <dbReference type="ChEBI" id="CHEBI:57642"/>
        <dbReference type="ChEBI" id="CHEBI:77875"/>
        <dbReference type="EC" id="2.5.1.72"/>
    </reaction>
</comment>
<comment type="similarity">
    <text evidence="11">Belongs to the quinolinate synthase family. Type 2 subfamily.</text>
</comment>
<dbReference type="HAMAP" id="MF_00568">
    <property type="entry name" value="NadA_type2"/>
    <property type="match status" value="1"/>
</dbReference>
<comment type="pathway">
    <text evidence="2 11">Cofactor biosynthesis; NAD(+) biosynthesis; quinolinate from iminoaspartate: step 1/1.</text>
</comment>
<evidence type="ECO:0000256" key="9">
    <source>
        <dbReference type="ARBA" id="ARBA00023004"/>
    </source>
</evidence>
<dbReference type="GO" id="GO:0051539">
    <property type="term" value="F:4 iron, 4 sulfur cluster binding"/>
    <property type="evidence" value="ECO:0007669"/>
    <property type="project" value="UniProtKB-KW"/>
</dbReference>
<dbReference type="Pfam" id="PF02445">
    <property type="entry name" value="NadA"/>
    <property type="match status" value="1"/>
</dbReference>
<keyword evidence="5 11" id="KW-0963">Cytoplasm</keyword>
<dbReference type="RefSeq" id="WP_176964435.1">
    <property type="nucleotide sequence ID" value="NZ_CP058215.1"/>
</dbReference>
<feature type="binding site" evidence="11">
    <location>
        <position position="179"/>
    </location>
    <ligand>
        <name>[4Fe-4S] cluster</name>
        <dbReference type="ChEBI" id="CHEBI:49883"/>
    </ligand>
</feature>
<keyword evidence="9 11" id="KW-0408">Iron</keyword>
<dbReference type="KEGG" id="mzi:HWN40_03385"/>
<evidence type="ECO:0000256" key="11">
    <source>
        <dbReference type="HAMAP-Rule" id="MF_00568"/>
    </source>
</evidence>
<gene>
    <name evidence="11 12" type="primary">nadA</name>
    <name evidence="12" type="ORF">HWN40_03385</name>
</gene>
<evidence type="ECO:0000256" key="10">
    <source>
        <dbReference type="ARBA" id="ARBA00023014"/>
    </source>
</evidence>
<dbReference type="OrthoDB" id="5931at2157"/>
<feature type="binding site" evidence="11">
    <location>
        <begin position="120"/>
        <end position="122"/>
    </location>
    <ligand>
        <name>iminosuccinate</name>
        <dbReference type="ChEBI" id="CHEBI:77875"/>
    </ligand>
</feature>
<feature type="binding site" evidence="11">
    <location>
        <begin position="205"/>
        <end position="207"/>
    </location>
    <ligand>
        <name>iminosuccinate</name>
        <dbReference type="ChEBI" id="CHEBI:77875"/>
    </ligand>
</feature>
<dbReference type="GO" id="GO:0034628">
    <property type="term" value="P:'de novo' NAD+ biosynthetic process from L-aspartate"/>
    <property type="evidence" value="ECO:0007669"/>
    <property type="project" value="TreeGrafter"/>
</dbReference>
<evidence type="ECO:0000256" key="3">
    <source>
        <dbReference type="ARBA" id="ARBA00012669"/>
    </source>
</evidence>
<dbReference type="FunFam" id="3.40.50.10800:FF:000003">
    <property type="entry name" value="Quinolinate synthase A"/>
    <property type="match status" value="1"/>
</dbReference>
<feature type="binding site" evidence="11">
    <location>
        <position position="49"/>
    </location>
    <ligand>
        <name>iminosuccinate</name>
        <dbReference type="ChEBI" id="CHEBI:77875"/>
    </ligand>
</feature>
<dbReference type="InterPro" id="IPR003473">
    <property type="entry name" value="NadA"/>
</dbReference>
<dbReference type="SUPFAM" id="SSF142754">
    <property type="entry name" value="NadA-like"/>
    <property type="match status" value="1"/>
</dbReference>
<dbReference type="GO" id="GO:0046872">
    <property type="term" value="F:metal ion binding"/>
    <property type="evidence" value="ECO:0007669"/>
    <property type="project" value="UniProtKB-KW"/>
</dbReference>
<evidence type="ECO:0000313" key="13">
    <source>
        <dbReference type="Proteomes" id="UP000509594"/>
    </source>
</evidence>
<evidence type="ECO:0000256" key="6">
    <source>
        <dbReference type="ARBA" id="ARBA00022642"/>
    </source>
</evidence>
<feature type="binding site" evidence="11">
    <location>
        <position position="222"/>
    </location>
    <ligand>
        <name>iminosuccinate</name>
        <dbReference type="ChEBI" id="CHEBI:77875"/>
    </ligand>
</feature>
<dbReference type="InterPro" id="IPR036094">
    <property type="entry name" value="NadA_sf"/>
</dbReference>